<dbReference type="VEuPathDB" id="FungiDB:CIHG_02136"/>
<dbReference type="STRING" id="396776.A0A0J8RI84"/>
<protein>
    <recommendedName>
        <fullName evidence="2">Myb-like DNA-binding domain-containing protein</fullName>
    </recommendedName>
</protein>
<name>A0A0J8RI84_COCIT</name>
<evidence type="ECO:0000259" key="2">
    <source>
        <dbReference type="Pfam" id="PF22980"/>
    </source>
</evidence>
<evidence type="ECO:0000313" key="4">
    <source>
        <dbReference type="Proteomes" id="UP000054563"/>
    </source>
</evidence>
<feature type="region of interest" description="Disordered" evidence="1">
    <location>
        <begin position="77"/>
        <end position="110"/>
    </location>
</feature>
<reference evidence="4" key="1">
    <citation type="journal article" date="2010" name="Genome Res.">
        <title>Population genomic sequencing of Coccidioides fungi reveals recent hybridization and transposon control.</title>
        <authorList>
            <person name="Neafsey D.E."/>
            <person name="Barker B.M."/>
            <person name="Sharpton T.J."/>
            <person name="Stajich J.E."/>
            <person name="Park D.J."/>
            <person name="Whiston E."/>
            <person name="Hung C.-Y."/>
            <person name="McMahan C."/>
            <person name="White J."/>
            <person name="Sykes S."/>
            <person name="Heiman D."/>
            <person name="Young S."/>
            <person name="Zeng Q."/>
            <person name="Abouelleil A."/>
            <person name="Aftuck L."/>
            <person name="Bessette D."/>
            <person name="Brown A."/>
            <person name="FitzGerald M."/>
            <person name="Lui A."/>
            <person name="Macdonald J.P."/>
            <person name="Priest M."/>
            <person name="Orbach M.J."/>
            <person name="Galgiani J.N."/>
            <person name="Kirkland T.N."/>
            <person name="Cole G.T."/>
            <person name="Birren B.W."/>
            <person name="Henn M.R."/>
            <person name="Taylor J.W."/>
            <person name="Rounsley S.D."/>
        </authorList>
    </citation>
    <scope>NUCLEOTIDE SEQUENCE [LARGE SCALE GENOMIC DNA]</scope>
    <source>
        <strain evidence="4">H538.4</strain>
    </source>
</reference>
<dbReference type="AlphaFoldDB" id="A0A0J8RI84"/>
<feature type="compositionally biased region" description="Basic and acidic residues" evidence="1">
    <location>
        <begin position="99"/>
        <end position="110"/>
    </location>
</feature>
<evidence type="ECO:0000256" key="1">
    <source>
        <dbReference type="SAM" id="MobiDB-lite"/>
    </source>
</evidence>
<gene>
    <name evidence="3" type="ORF">CIHG_02136</name>
</gene>
<dbReference type="EMBL" id="DS016985">
    <property type="protein sequence ID" value="KMU84351.1"/>
    <property type="molecule type" value="Genomic_DNA"/>
</dbReference>
<dbReference type="Pfam" id="PF22980">
    <property type="entry name" value="Myb_DNA-bind_8"/>
    <property type="match status" value="1"/>
</dbReference>
<organism evidence="3 4">
    <name type="scientific">Coccidioides immitis H538.4</name>
    <dbReference type="NCBI Taxonomy" id="396776"/>
    <lineage>
        <taxon>Eukaryota</taxon>
        <taxon>Fungi</taxon>
        <taxon>Dikarya</taxon>
        <taxon>Ascomycota</taxon>
        <taxon>Pezizomycotina</taxon>
        <taxon>Eurotiomycetes</taxon>
        <taxon>Eurotiomycetidae</taxon>
        <taxon>Onygenales</taxon>
        <taxon>Onygenaceae</taxon>
        <taxon>Coccidioides</taxon>
    </lineage>
</organism>
<evidence type="ECO:0000313" key="3">
    <source>
        <dbReference type="EMBL" id="KMU84351.1"/>
    </source>
</evidence>
<dbReference type="OrthoDB" id="3944408at2759"/>
<feature type="domain" description="Myb-like DNA-binding" evidence="2">
    <location>
        <begin position="8"/>
        <end position="54"/>
    </location>
</feature>
<dbReference type="InterPro" id="IPR054505">
    <property type="entry name" value="Myb_DNA-bind_8"/>
</dbReference>
<accession>A0A0J8RI84</accession>
<sequence>MPSKLQLDVNLWFLYICLQKSDYKTIDFSAVGQAANINPPAARMRFTRLKKAIESGALNSSTGTSLVVEGAGSMPLSIGNRKGKAQPNAAKRAKATTKSKADKTQKDRLRKPELSFNRPHWISLIRRADLFKQHDWWRAGILGDCASKLLHWGRLGWLYPPTAGRSTAIELCKYAAPIDDKLAATGMERRRSVVKSIPTIPG</sequence>
<dbReference type="Proteomes" id="UP000054563">
    <property type="component" value="Unassembled WGS sequence"/>
</dbReference>
<proteinExistence type="predicted"/>